<dbReference type="EMBL" id="JACYNN010000015">
    <property type="protein sequence ID" value="MBD8108184.1"/>
    <property type="molecule type" value="Genomic_DNA"/>
</dbReference>
<evidence type="ECO:0000313" key="3">
    <source>
        <dbReference type="EMBL" id="TKJ86732.1"/>
    </source>
</evidence>
<evidence type="ECO:0000313" key="4">
    <source>
        <dbReference type="Proteomes" id="UP000306393"/>
    </source>
</evidence>
<dbReference type="GeneID" id="67478907"/>
<organism evidence="3 4">
    <name type="scientific">Erwinia persicina</name>
    <dbReference type="NCBI Taxonomy" id="55211"/>
    <lineage>
        <taxon>Bacteria</taxon>
        <taxon>Pseudomonadati</taxon>
        <taxon>Pseudomonadota</taxon>
        <taxon>Gammaproteobacteria</taxon>
        <taxon>Enterobacterales</taxon>
        <taxon>Erwiniaceae</taxon>
        <taxon>Erwinia</taxon>
    </lineage>
</organism>
<reference evidence="2 5" key="2">
    <citation type="journal article" date="2020" name="FEMS Microbiol. Ecol.">
        <title>Temporal dynamics of bacterial communities during seed development and maturation.</title>
        <authorList>
            <person name="Chesneau G."/>
            <person name="Torres-Cortes G."/>
            <person name="Briand M."/>
            <person name="Darrasse A."/>
            <person name="Preveaux A."/>
            <person name="Marais C."/>
            <person name="Jacques M.A."/>
            <person name="Shade A."/>
            <person name="Barret M."/>
        </authorList>
    </citation>
    <scope>NUCLEOTIDE SEQUENCE [LARGE SCALE GENOMIC DNA]</scope>
    <source>
        <strain evidence="2 5">CFBP13732</strain>
    </source>
</reference>
<sequence length="207" mass="22971">MKTPSATITEVEALERLYGAVAKPSLTKVTHHIHPAYRPFIESSPFVALATSGAEGMDISPRGDPAGFIHIEDDHTLLLPDRRGNNRIDSLRNLLLDNRVALLFLIPGIGETLRVNGTAEISIDPALLARFSVDNHLPLCVIRIHVQRVFFQCSRAILRSRLWDPALQLPRTALPSTGTILKQISHDEIDGEAYDNALPERLKTTLY</sequence>
<reference evidence="3 4" key="1">
    <citation type="journal article" date="2019" name="Sci. Rep.">
        <title>Differences in resource use lead to coexistence of seed-transmitted microbial populations.</title>
        <authorList>
            <person name="Torres-Cortes G."/>
            <person name="Garcia B.J."/>
            <person name="Compant S."/>
            <person name="Rezki S."/>
            <person name="Jones P."/>
            <person name="Preveaux A."/>
            <person name="Briand M."/>
            <person name="Roulet A."/>
            <person name="Bouchez O."/>
            <person name="Jacobson D."/>
            <person name="Barret M."/>
        </authorList>
    </citation>
    <scope>NUCLEOTIDE SEQUENCE [LARGE SCALE GENOMIC DNA]</scope>
    <source>
        <strain evidence="3 4">CFBP13511</strain>
    </source>
</reference>
<dbReference type="Pfam" id="PF01243">
    <property type="entry name" value="PNPOx_N"/>
    <property type="match status" value="1"/>
</dbReference>
<keyword evidence="5" id="KW-1185">Reference proteome</keyword>
<dbReference type="InterPro" id="IPR011576">
    <property type="entry name" value="Pyridox_Oxase_N"/>
</dbReference>
<dbReference type="OrthoDB" id="9796486at2"/>
<evidence type="ECO:0000313" key="5">
    <source>
        <dbReference type="Proteomes" id="UP000661012"/>
    </source>
</evidence>
<dbReference type="STRING" id="1219360.GCA_001571305_04078"/>
<dbReference type="PANTHER" id="PTHR42815">
    <property type="entry name" value="FAD-BINDING, PUTATIVE (AFU_ORTHOLOGUE AFUA_6G07600)-RELATED"/>
    <property type="match status" value="1"/>
</dbReference>
<feature type="domain" description="Pyridoxamine 5'-phosphate oxidase N-terminal" evidence="1">
    <location>
        <begin position="34"/>
        <end position="153"/>
    </location>
</feature>
<dbReference type="EMBL" id="QGAC01000018">
    <property type="protein sequence ID" value="TKJ86732.1"/>
    <property type="molecule type" value="Genomic_DNA"/>
</dbReference>
<dbReference type="SUPFAM" id="SSF50475">
    <property type="entry name" value="FMN-binding split barrel"/>
    <property type="match status" value="1"/>
</dbReference>
<proteinExistence type="predicted"/>
<dbReference type="PANTHER" id="PTHR42815:SF2">
    <property type="entry name" value="FAD-BINDING, PUTATIVE (AFU_ORTHOLOGUE AFUA_6G07600)-RELATED"/>
    <property type="match status" value="1"/>
</dbReference>
<dbReference type="Gene3D" id="2.30.110.10">
    <property type="entry name" value="Electron Transport, Fmn-binding Protein, Chain A"/>
    <property type="match status" value="1"/>
</dbReference>
<dbReference type="AlphaFoldDB" id="A0A4U3F2K0"/>
<dbReference type="RefSeq" id="WP_062748734.1">
    <property type="nucleotide sequence ID" value="NZ_CP082142.1"/>
</dbReference>
<dbReference type="Proteomes" id="UP000661012">
    <property type="component" value="Unassembled WGS sequence"/>
</dbReference>
<dbReference type="Proteomes" id="UP000306393">
    <property type="component" value="Unassembled WGS sequence"/>
</dbReference>
<dbReference type="NCBIfam" id="TIGR04025">
    <property type="entry name" value="PPOX_FMN_DR2398"/>
    <property type="match status" value="1"/>
</dbReference>
<comment type="caution">
    <text evidence="3">The sequence shown here is derived from an EMBL/GenBank/DDBJ whole genome shotgun (WGS) entry which is preliminary data.</text>
</comment>
<gene>
    <name evidence="3" type="ORF">EpCFBP13511_17995</name>
    <name evidence="2" type="ORF">IFT93_17480</name>
</gene>
<accession>A0A4U3F2K0</accession>
<evidence type="ECO:0000313" key="2">
    <source>
        <dbReference type="EMBL" id="MBD8108184.1"/>
    </source>
</evidence>
<dbReference type="InterPro" id="IPR024029">
    <property type="entry name" value="Pyridox_Oxase_FMN-dep"/>
</dbReference>
<protein>
    <submittedName>
        <fullName evidence="3">Pyridoxamine 5'-phosphate oxidase family protein</fullName>
    </submittedName>
</protein>
<name>A0A4U3F2K0_9GAMM</name>
<evidence type="ECO:0000259" key="1">
    <source>
        <dbReference type="Pfam" id="PF01243"/>
    </source>
</evidence>
<dbReference type="InterPro" id="IPR012349">
    <property type="entry name" value="Split_barrel_FMN-bd"/>
</dbReference>